<reference evidence="4" key="1">
    <citation type="submission" date="2021-01" db="EMBL/GenBank/DDBJ databases">
        <authorList>
            <person name="Corre E."/>
            <person name="Pelletier E."/>
            <person name="Niang G."/>
            <person name="Scheremetjew M."/>
            <person name="Finn R."/>
            <person name="Kale V."/>
            <person name="Holt S."/>
            <person name="Cochrane G."/>
            <person name="Meng A."/>
            <person name="Brown T."/>
            <person name="Cohen L."/>
        </authorList>
    </citation>
    <scope>NUCLEOTIDE SEQUENCE</scope>
    <source>
        <strain evidence="4">CCMP2877</strain>
    </source>
</reference>
<organism evidence="4">
    <name type="scientific">Phaeomonas parva</name>
    <dbReference type="NCBI Taxonomy" id="124430"/>
    <lineage>
        <taxon>Eukaryota</taxon>
        <taxon>Sar</taxon>
        <taxon>Stramenopiles</taxon>
        <taxon>Ochrophyta</taxon>
        <taxon>Pinguiophyceae</taxon>
        <taxon>Pinguiochrysidales</taxon>
        <taxon>Pinguiochrysidaceae</taxon>
        <taxon>Phaeomonas</taxon>
    </lineage>
</organism>
<evidence type="ECO:0000313" key="4">
    <source>
        <dbReference type="EMBL" id="CAD9263216.1"/>
    </source>
</evidence>
<dbReference type="AlphaFoldDB" id="A0A7S1UE08"/>
<dbReference type="InterPro" id="IPR004640">
    <property type="entry name" value="HscB"/>
</dbReference>
<gene>
    <name evidence="4" type="ORF">PPAR1163_LOCUS21599</name>
</gene>
<feature type="domain" description="Co-chaperone HscB C-terminal oligomerisation" evidence="3">
    <location>
        <begin position="27"/>
        <end position="96"/>
    </location>
</feature>
<dbReference type="InterPro" id="IPR009073">
    <property type="entry name" value="HscB_oligo_C"/>
</dbReference>
<dbReference type="GO" id="GO:0051259">
    <property type="term" value="P:protein complex oligomerization"/>
    <property type="evidence" value="ECO:0007669"/>
    <property type="project" value="InterPro"/>
</dbReference>
<accession>A0A7S1UE08</accession>
<dbReference type="InterPro" id="IPR036386">
    <property type="entry name" value="HscB_C_sf"/>
</dbReference>
<dbReference type="GO" id="GO:0005739">
    <property type="term" value="C:mitochondrion"/>
    <property type="evidence" value="ECO:0007669"/>
    <property type="project" value="TreeGrafter"/>
</dbReference>
<evidence type="ECO:0000256" key="2">
    <source>
        <dbReference type="ARBA" id="ARBA00023186"/>
    </source>
</evidence>
<dbReference type="GO" id="GO:0001671">
    <property type="term" value="F:ATPase activator activity"/>
    <property type="evidence" value="ECO:0007669"/>
    <property type="project" value="InterPro"/>
</dbReference>
<comment type="similarity">
    <text evidence="1">Belongs to the HscB family.</text>
</comment>
<dbReference type="GO" id="GO:0044571">
    <property type="term" value="P:[2Fe-2S] cluster assembly"/>
    <property type="evidence" value="ECO:0007669"/>
    <property type="project" value="InterPro"/>
</dbReference>
<evidence type="ECO:0000259" key="3">
    <source>
        <dbReference type="Pfam" id="PF07743"/>
    </source>
</evidence>
<sequence length="114" mass="12586">MSPSLSLSVTLTLGIRVLDEENTTQPPMEVLMEAMEFRERLSEATDSGALGAIQQEAQGLANDVIGLMDQSWKAKDFDRLAELTLRLRYLARAVEEAGEAQARMEREAFAKAQG</sequence>
<dbReference type="Gene3D" id="1.20.1280.20">
    <property type="entry name" value="HscB, C-terminal domain"/>
    <property type="match status" value="1"/>
</dbReference>
<dbReference type="PANTHER" id="PTHR14021">
    <property type="entry name" value="IRON-SULFUR CLUSTER CO-CHAPERONE PROTEIN HSCB"/>
    <property type="match status" value="1"/>
</dbReference>
<dbReference type="GO" id="GO:0051087">
    <property type="term" value="F:protein-folding chaperone binding"/>
    <property type="evidence" value="ECO:0007669"/>
    <property type="project" value="InterPro"/>
</dbReference>
<dbReference type="Pfam" id="PF07743">
    <property type="entry name" value="HSCB_C"/>
    <property type="match status" value="1"/>
</dbReference>
<proteinExistence type="inferred from homology"/>
<name>A0A7S1UE08_9STRA</name>
<dbReference type="EMBL" id="HBGJ01034067">
    <property type="protein sequence ID" value="CAD9263216.1"/>
    <property type="molecule type" value="Transcribed_RNA"/>
</dbReference>
<dbReference type="SUPFAM" id="SSF47144">
    <property type="entry name" value="HSC20 (HSCB), C-terminal oligomerisation domain"/>
    <property type="match status" value="1"/>
</dbReference>
<dbReference type="PANTHER" id="PTHR14021:SF15">
    <property type="entry name" value="IRON-SULFUR CLUSTER CO-CHAPERONE PROTEIN HSCB"/>
    <property type="match status" value="1"/>
</dbReference>
<evidence type="ECO:0000256" key="1">
    <source>
        <dbReference type="ARBA" id="ARBA00010476"/>
    </source>
</evidence>
<protein>
    <recommendedName>
        <fullName evidence="3">Co-chaperone HscB C-terminal oligomerisation domain-containing protein</fullName>
    </recommendedName>
</protein>
<keyword evidence="2" id="KW-0143">Chaperone</keyword>